<dbReference type="EMBL" id="PXUP01000005">
    <property type="protein sequence ID" value="RCH47069.1"/>
    <property type="molecule type" value="Genomic_DNA"/>
</dbReference>
<gene>
    <name evidence="2" type="ORF">C7J97_04620</name>
</gene>
<reference evidence="2 3" key="1">
    <citation type="submission" date="2018-03" db="EMBL/GenBank/DDBJ databases">
        <title>Complete genome sequencing of Faecalibacterium prausnitzii strains isolated from the human gut.</title>
        <authorList>
            <person name="Fitzgerald B.C."/>
            <person name="Shkoporov A.N."/>
            <person name="Ross P.R."/>
            <person name="Hill C."/>
        </authorList>
    </citation>
    <scope>NUCLEOTIDE SEQUENCE [LARGE SCALE GENOMIC DNA]</scope>
    <source>
        <strain evidence="2 3">ATCC 27768</strain>
    </source>
</reference>
<keyword evidence="1" id="KW-0175">Coiled coil</keyword>
<evidence type="ECO:0000313" key="2">
    <source>
        <dbReference type="EMBL" id="RCH47069.1"/>
    </source>
</evidence>
<feature type="coiled-coil region" evidence="1">
    <location>
        <begin position="483"/>
        <end position="517"/>
    </location>
</feature>
<name>A0A367G963_9FIRM</name>
<comment type="caution">
    <text evidence="2">The sequence shown here is derived from an EMBL/GenBank/DDBJ whole genome shotgun (WGS) entry which is preliminary data.</text>
</comment>
<evidence type="ECO:0000313" key="3">
    <source>
        <dbReference type="Proteomes" id="UP000252378"/>
    </source>
</evidence>
<proteinExistence type="predicted"/>
<dbReference type="Proteomes" id="UP000252378">
    <property type="component" value="Unassembled WGS sequence"/>
</dbReference>
<protein>
    <submittedName>
        <fullName evidence="2">Uncharacterized protein</fullName>
    </submittedName>
</protein>
<evidence type="ECO:0000256" key="1">
    <source>
        <dbReference type="SAM" id="Coils"/>
    </source>
</evidence>
<organism evidence="2 3">
    <name type="scientific">Faecalibacterium prausnitzii</name>
    <dbReference type="NCBI Taxonomy" id="853"/>
    <lineage>
        <taxon>Bacteria</taxon>
        <taxon>Bacillati</taxon>
        <taxon>Bacillota</taxon>
        <taxon>Clostridia</taxon>
        <taxon>Eubacteriales</taxon>
        <taxon>Oscillospiraceae</taxon>
        <taxon>Faecalibacterium</taxon>
    </lineage>
</organism>
<dbReference type="RefSeq" id="WP_113992240.1">
    <property type="nucleotide sequence ID" value="NZ_JAWHPP010000003.1"/>
</dbReference>
<accession>A0A367G963</accession>
<dbReference type="AlphaFoldDB" id="A0A367G963"/>
<sequence>MVKSELYSNLKQAIDMLDGLLIPEGSKELSYWGSEEDELNLLQEEISALDYSCLDEVYHGGLKEVINDNLSPAENALISGVGLLDEYGLSEEEFREWLEKQPEVYSLLLGILITGKWPDYSQWKKMEDYFEEEYRQELFDPANINISPKSGIRFAEEKPEDGSQSFYYLQKVIVFDKSFDAYNGVARELKPILQEARKFYLDKQAEALNNPGACGDHFYETMLTFAQAFKEAQESILRATTSGLRRRSVKADVIQNFRLKYREIAQESCRDFLHVFEHMIELYEQFYPEKEQGRHEYIDYISALRSGQRNLEIAVSDLSQFQKNALYTANKAATSAVNRFANSFMDSAHASKEQRAFAEKLKAVFDTEQYERAIDMIFRAFGDNVDIEYTDSLGIETDILVSAQQEKNICEELVDIFDQGSIDKNTIAEFLKTYTMQYPYDANLYAIAYLYFGSGAGDLEDITKYLGIYDSFVDCAKEICIFKLKYQMNLDMEGNNLEQLEADVQFAKRLVKKYALLQTELEPYAIRMQSELGGKKYTATHPKEETQCFYKIMADKQLTKGDALYLKGSEEFEKYYAKYAGDVDQEANGPIAAFYSDFLAFTPEKLYCIIRGKDMDDDTVAVDYDELKLSGYTVMTLPDEDRMSGNVCELGTYRFGYSGDCDFLRHLKFWSATKKVKKLLAELPENETWDIPAMENNETIIKLLRVLVDNFNIELYKNLYTREIENNTENGRCMFMSHDIKCSQADYFTEPEISRLLKILSPLDKSTLEELLIDPKERAAKRAKTAAERKEFMDFWSAESLEKHLQNPDVNISALAKIECYLYKALDDRMGDISECQNYYSLYTEAERDVAQKKVNFICTWIKEHPLDFDWTDEMEEANQQVQYQIYANKMLSYLKKNASAKEQFDTAVRFAIQYDVVDENNNVVTSYEPKIKFTMSLLANLELKIIFGTVPDALECHSYEEAVEHRNQFYEIVKKYSLGEVTGNQCVLNKMYDDMFAQKGSYAFYIQWLNNEFPSEVEYQKKLQETKGLKKILVMATKPNHLATIE</sequence>